<dbReference type="PATRIC" id="fig|931089.4.peg.437"/>
<keyword evidence="1" id="KW-1133">Transmembrane helix</keyword>
<proteinExistence type="predicted"/>
<evidence type="ECO:0000313" key="2">
    <source>
        <dbReference type="EMBL" id="ALC04892.1"/>
    </source>
</evidence>
<reference evidence="2 3" key="1">
    <citation type="submission" date="2014-08" db="EMBL/GenBank/DDBJ databases">
        <title>Complete genome sequence of Corynebacterium deserti GIMN1.010 (=DSM 45689), isolated from desert sand in western China.</title>
        <authorList>
            <person name="Ruckert C."/>
            <person name="Albersmeier A."/>
            <person name="Kalinowski J."/>
        </authorList>
    </citation>
    <scope>NUCLEOTIDE SEQUENCE [LARGE SCALE GENOMIC DNA]</scope>
    <source>
        <strain evidence="2 3">GIMN1.010</strain>
    </source>
</reference>
<dbReference type="Proteomes" id="UP000068067">
    <property type="component" value="Chromosome"/>
</dbReference>
<dbReference type="EMBL" id="CP009220">
    <property type="protein sequence ID" value="ALC04892.1"/>
    <property type="molecule type" value="Genomic_DNA"/>
</dbReference>
<accession>A0A0M4CN17</accession>
<dbReference type="OrthoDB" id="4427659at2"/>
<evidence type="ECO:0000256" key="1">
    <source>
        <dbReference type="SAM" id="Phobius"/>
    </source>
</evidence>
<name>A0A0M4CN17_9CORY</name>
<protein>
    <submittedName>
        <fullName evidence="2">Uncharacterized protein</fullName>
    </submittedName>
</protein>
<keyword evidence="3" id="KW-1185">Reference proteome</keyword>
<dbReference type="STRING" id="931089.CDES_02150"/>
<gene>
    <name evidence="2" type="ORF">CDES_02150</name>
</gene>
<feature type="transmembrane region" description="Helical" evidence="1">
    <location>
        <begin position="99"/>
        <end position="118"/>
    </location>
</feature>
<feature type="transmembrane region" description="Helical" evidence="1">
    <location>
        <begin position="124"/>
        <end position="141"/>
    </location>
</feature>
<organism evidence="2 3">
    <name type="scientific">Corynebacterium deserti GIMN1.010</name>
    <dbReference type="NCBI Taxonomy" id="931089"/>
    <lineage>
        <taxon>Bacteria</taxon>
        <taxon>Bacillati</taxon>
        <taxon>Actinomycetota</taxon>
        <taxon>Actinomycetes</taxon>
        <taxon>Mycobacteriales</taxon>
        <taxon>Corynebacteriaceae</taxon>
        <taxon>Corynebacterium</taxon>
    </lineage>
</organism>
<feature type="transmembrane region" description="Helical" evidence="1">
    <location>
        <begin position="50"/>
        <end position="68"/>
    </location>
</feature>
<keyword evidence="1" id="KW-0812">Transmembrane</keyword>
<dbReference type="RefSeq" id="WP_053544043.1">
    <property type="nucleotide sequence ID" value="NZ_CP009220.1"/>
</dbReference>
<evidence type="ECO:0000313" key="3">
    <source>
        <dbReference type="Proteomes" id="UP000068067"/>
    </source>
</evidence>
<dbReference type="KEGG" id="cdx:CDES_02150"/>
<sequence>MSSPLPTQSAFDNLYPDIDPTSTLPITAGERLAMSVAVATLAFGAASGDLLITGAGLALVLFATLVPAGKTGRRIRREARARFPHQPWAEQEILSARRLNLVVPAVWVAIATLSFTAFWLVDGMWGPTLVAVIAAVLAWFTPGISSSWERQAALQYTP</sequence>
<dbReference type="AlphaFoldDB" id="A0A0M4CN17"/>
<keyword evidence="1" id="KW-0472">Membrane</keyword>